<protein>
    <submittedName>
        <fullName evidence="1">Uncharacterized protein</fullName>
    </submittedName>
</protein>
<dbReference type="EMBL" id="CAVLEF010000009">
    <property type="protein sequence ID" value="CAK1547698.1"/>
    <property type="molecule type" value="Genomic_DNA"/>
</dbReference>
<sequence>MNDRFDVELQMVNNKEVTQVNKIKESPGNDVTALGTVGARQNQRTWVLFSFGGGGDDDGDDDDDEEEDRYYLGTLLLLLATEVYCACVGSWDGLIYTGA</sequence>
<comment type="caution">
    <text evidence="1">The sequence shown here is derived from an EMBL/GenBank/DDBJ whole genome shotgun (WGS) entry which is preliminary data.</text>
</comment>
<keyword evidence="2" id="KW-1185">Reference proteome</keyword>
<accession>A0AAV1JGT8</accession>
<name>A0AAV1JGT8_9NEOP</name>
<proteinExistence type="predicted"/>
<gene>
    <name evidence="1" type="ORF">LNINA_LOCUS7156</name>
</gene>
<evidence type="ECO:0000313" key="2">
    <source>
        <dbReference type="Proteomes" id="UP001497472"/>
    </source>
</evidence>
<dbReference type="AlphaFoldDB" id="A0AAV1JGT8"/>
<organism evidence="1 2">
    <name type="scientific">Leptosia nina</name>
    <dbReference type="NCBI Taxonomy" id="320188"/>
    <lineage>
        <taxon>Eukaryota</taxon>
        <taxon>Metazoa</taxon>
        <taxon>Ecdysozoa</taxon>
        <taxon>Arthropoda</taxon>
        <taxon>Hexapoda</taxon>
        <taxon>Insecta</taxon>
        <taxon>Pterygota</taxon>
        <taxon>Neoptera</taxon>
        <taxon>Endopterygota</taxon>
        <taxon>Lepidoptera</taxon>
        <taxon>Glossata</taxon>
        <taxon>Ditrysia</taxon>
        <taxon>Papilionoidea</taxon>
        <taxon>Pieridae</taxon>
        <taxon>Pierinae</taxon>
        <taxon>Leptosia</taxon>
    </lineage>
</organism>
<dbReference type="Proteomes" id="UP001497472">
    <property type="component" value="Unassembled WGS sequence"/>
</dbReference>
<reference evidence="1 2" key="1">
    <citation type="submission" date="2023-11" db="EMBL/GenBank/DDBJ databases">
        <authorList>
            <person name="Okamura Y."/>
        </authorList>
    </citation>
    <scope>NUCLEOTIDE SEQUENCE [LARGE SCALE GENOMIC DNA]</scope>
</reference>
<evidence type="ECO:0000313" key="1">
    <source>
        <dbReference type="EMBL" id="CAK1547698.1"/>
    </source>
</evidence>